<dbReference type="GO" id="GO:0008168">
    <property type="term" value="F:methyltransferase activity"/>
    <property type="evidence" value="ECO:0007669"/>
    <property type="project" value="UniProtKB-KW"/>
</dbReference>
<name>A0A9P4M6W4_9PEZI</name>
<keyword evidence="3" id="KW-1185">Reference proteome</keyword>
<dbReference type="AlphaFoldDB" id="A0A9P4M6W4"/>
<feature type="compositionally biased region" description="Polar residues" evidence="1">
    <location>
        <begin position="44"/>
        <end position="56"/>
    </location>
</feature>
<dbReference type="PANTHER" id="PTHR43591">
    <property type="entry name" value="METHYLTRANSFERASE"/>
    <property type="match status" value="1"/>
</dbReference>
<protein>
    <submittedName>
        <fullName evidence="2">S-adenosyl-L-methionine-dependent methyltransferase</fullName>
    </submittedName>
</protein>
<comment type="caution">
    <text evidence="2">The sequence shown here is derived from an EMBL/GenBank/DDBJ whole genome shotgun (WGS) entry which is preliminary data.</text>
</comment>
<evidence type="ECO:0000313" key="2">
    <source>
        <dbReference type="EMBL" id="KAF2099340.1"/>
    </source>
</evidence>
<evidence type="ECO:0000256" key="1">
    <source>
        <dbReference type="SAM" id="MobiDB-lite"/>
    </source>
</evidence>
<dbReference type="CDD" id="cd02440">
    <property type="entry name" value="AdoMet_MTases"/>
    <property type="match status" value="1"/>
</dbReference>
<keyword evidence="2" id="KW-0808">Transferase</keyword>
<accession>A0A9P4M6W4</accession>
<keyword evidence="2" id="KW-0489">Methyltransferase</keyword>
<dbReference type="EMBL" id="ML978125">
    <property type="protein sequence ID" value="KAF2099340.1"/>
    <property type="molecule type" value="Genomic_DNA"/>
</dbReference>
<dbReference type="InterPro" id="IPR029063">
    <property type="entry name" value="SAM-dependent_MTases_sf"/>
</dbReference>
<sequence length="387" mass="43890">MAGVGPEQQPTGRDSAVHLPPDEGDDVPSPPKSPSNAPEVPAVPTSNPIETLSFNANPDVAAQHDSDNEDAFPSGDSAYDSESLLGDDTMTLASFITEYRTENGRQYHAYRDGAYWGPNDEPANETQDLAHHMYLLTLDGKLHLAPIENNPHRILDVGTGTGIWAIDMADQYPSAAVVGTDLSAIQPDFVPPNCSFEVDDVTLEWTYPEDHFDFIHIREMFGSIPDWDYFFQQCFRCVRPGGWVEIVEHSVQPTADDETVPEDHFYRLWGRTVIEMGGRFGKTFNIWQESREKMEQAGFVEVTEIRYKWPMNGWSSDAKMREIGRWNQLRLHEGVEGMMLRLLTVAGGWSFQRAQLFLHEMRKNLKDYDTHAYLEGTVVYGRRPWQS</sequence>
<dbReference type="OrthoDB" id="2013972at2759"/>
<dbReference type="GO" id="GO:0032259">
    <property type="term" value="P:methylation"/>
    <property type="evidence" value="ECO:0007669"/>
    <property type="project" value="UniProtKB-KW"/>
</dbReference>
<dbReference type="Proteomes" id="UP000799772">
    <property type="component" value="Unassembled WGS sequence"/>
</dbReference>
<proteinExistence type="predicted"/>
<feature type="region of interest" description="Disordered" evidence="1">
    <location>
        <begin position="1"/>
        <end position="83"/>
    </location>
</feature>
<organism evidence="2 3">
    <name type="scientific">Rhizodiscina lignyota</name>
    <dbReference type="NCBI Taxonomy" id="1504668"/>
    <lineage>
        <taxon>Eukaryota</taxon>
        <taxon>Fungi</taxon>
        <taxon>Dikarya</taxon>
        <taxon>Ascomycota</taxon>
        <taxon>Pezizomycotina</taxon>
        <taxon>Dothideomycetes</taxon>
        <taxon>Pleosporomycetidae</taxon>
        <taxon>Aulographales</taxon>
        <taxon>Rhizodiscinaceae</taxon>
        <taxon>Rhizodiscina</taxon>
    </lineage>
</organism>
<dbReference type="Pfam" id="PF13489">
    <property type="entry name" value="Methyltransf_23"/>
    <property type="match status" value="1"/>
</dbReference>
<dbReference type="Gene3D" id="3.40.50.150">
    <property type="entry name" value="Vaccinia Virus protein VP39"/>
    <property type="match status" value="1"/>
</dbReference>
<dbReference type="SUPFAM" id="SSF53335">
    <property type="entry name" value="S-adenosyl-L-methionine-dependent methyltransferases"/>
    <property type="match status" value="1"/>
</dbReference>
<evidence type="ECO:0000313" key="3">
    <source>
        <dbReference type="Proteomes" id="UP000799772"/>
    </source>
</evidence>
<dbReference type="PANTHER" id="PTHR43591:SF105">
    <property type="entry name" value="METHYLTRANSFERASE DOMAIN-CONTAINING PROTEIN-RELATED"/>
    <property type="match status" value="1"/>
</dbReference>
<gene>
    <name evidence="2" type="ORF">NA57DRAFT_37993</name>
</gene>
<reference evidence="2" key="1">
    <citation type="journal article" date="2020" name="Stud. Mycol.">
        <title>101 Dothideomycetes genomes: a test case for predicting lifestyles and emergence of pathogens.</title>
        <authorList>
            <person name="Haridas S."/>
            <person name="Albert R."/>
            <person name="Binder M."/>
            <person name="Bloem J."/>
            <person name="Labutti K."/>
            <person name="Salamov A."/>
            <person name="Andreopoulos B."/>
            <person name="Baker S."/>
            <person name="Barry K."/>
            <person name="Bills G."/>
            <person name="Bluhm B."/>
            <person name="Cannon C."/>
            <person name="Castanera R."/>
            <person name="Culley D."/>
            <person name="Daum C."/>
            <person name="Ezra D."/>
            <person name="Gonzalez J."/>
            <person name="Henrissat B."/>
            <person name="Kuo A."/>
            <person name="Liang C."/>
            <person name="Lipzen A."/>
            <person name="Lutzoni F."/>
            <person name="Magnuson J."/>
            <person name="Mondo S."/>
            <person name="Nolan M."/>
            <person name="Ohm R."/>
            <person name="Pangilinan J."/>
            <person name="Park H.-J."/>
            <person name="Ramirez L."/>
            <person name="Alfaro M."/>
            <person name="Sun H."/>
            <person name="Tritt A."/>
            <person name="Yoshinaga Y."/>
            <person name="Zwiers L.-H."/>
            <person name="Turgeon B."/>
            <person name="Goodwin S."/>
            <person name="Spatafora J."/>
            <person name="Crous P."/>
            <person name="Grigoriev I."/>
        </authorList>
    </citation>
    <scope>NUCLEOTIDE SEQUENCE</scope>
    <source>
        <strain evidence="2">CBS 133067</strain>
    </source>
</reference>